<gene>
    <name evidence="5" type="ORF">H7849_01810</name>
</gene>
<evidence type="ECO:0000256" key="2">
    <source>
        <dbReference type="SAM" id="Coils"/>
    </source>
</evidence>
<protein>
    <submittedName>
        <fullName evidence="5">Recombinase family protein</fullName>
    </submittedName>
</protein>
<feature type="domain" description="Recombinase" evidence="3">
    <location>
        <begin position="3"/>
        <end position="62"/>
    </location>
</feature>
<dbReference type="PANTHER" id="PTHR30461">
    <property type="entry name" value="DNA-INVERTASE FROM LAMBDOID PROPHAGE"/>
    <property type="match status" value="1"/>
</dbReference>
<evidence type="ECO:0000256" key="1">
    <source>
        <dbReference type="ARBA" id="ARBA00009913"/>
    </source>
</evidence>
<feature type="coiled-coil region" evidence="2">
    <location>
        <begin position="196"/>
        <end position="237"/>
    </location>
</feature>
<accession>A0A7G8BJP6</accession>
<dbReference type="InterPro" id="IPR050639">
    <property type="entry name" value="SSR_resolvase"/>
</dbReference>
<dbReference type="GO" id="GO:0000150">
    <property type="term" value="F:DNA strand exchange activity"/>
    <property type="evidence" value="ECO:0007669"/>
    <property type="project" value="InterPro"/>
</dbReference>
<dbReference type="InterPro" id="IPR011109">
    <property type="entry name" value="DNA_bind_recombinase_dom"/>
</dbReference>
<dbReference type="KEGG" id="adin:H7849_01810"/>
<comment type="similarity">
    <text evidence="1">Belongs to the site-specific recombinase resolvase family.</text>
</comment>
<dbReference type="Proteomes" id="UP000515312">
    <property type="component" value="Chromosome"/>
</dbReference>
<keyword evidence="2" id="KW-0175">Coiled coil</keyword>
<feature type="domain" description="Recombinase zinc beta ribbon" evidence="4">
    <location>
        <begin position="75"/>
        <end position="127"/>
    </location>
</feature>
<dbReference type="PANTHER" id="PTHR30461:SF26">
    <property type="entry name" value="RESOLVASE HOMOLOG YNEB"/>
    <property type="match status" value="1"/>
</dbReference>
<dbReference type="InterPro" id="IPR038109">
    <property type="entry name" value="DNA_bind_recomb_sf"/>
</dbReference>
<evidence type="ECO:0000259" key="4">
    <source>
        <dbReference type="Pfam" id="PF13408"/>
    </source>
</evidence>
<organism evidence="5 6">
    <name type="scientific">Alloacidobacterium dinghuense</name>
    <dbReference type="NCBI Taxonomy" id="2763107"/>
    <lineage>
        <taxon>Bacteria</taxon>
        <taxon>Pseudomonadati</taxon>
        <taxon>Acidobacteriota</taxon>
        <taxon>Terriglobia</taxon>
        <taxon>Terriglobales</taxon>
        <taxon>Acidobacteriaceae</taxon>
        <taxon>Alloacidobacterium</taxon>
    </lineage>
</organism>
<dbReference type="Gene3D" id="3.90.1750.20">
    <property type="entry name" value="Putative Large Serine Recombinase, Chain B, Domain 2"/>
    <property type="match status" value="1"/>
</dbReference>
<proteinExistence type="inferred from homology"/>
<dbReference type="EMBL" id="CP060394">
    <property type="protein sequence ID" value="QNI32766.1"/>
    <property type="molecule type" value="Genomic_DNA"/>
</dbReference>
<dbReference type="GO" id="GO:0003677">
    <property type="term" value="F:DNA binding"/>
    <property type="evidence" value="ECO:0007669"/>
    <property type="project" value="InterPro"/>
</dbReference>
<evidence type="ECO:0000259" key="3">
    <source>
        <dbReference type="Pfam" id="PF07508"/>
    </source>
</evidence>
<evidence type="ECO:0000313" key="6">
    <source>
        <dbReference type="Proteomes" id="UP000515312"/>
    </source>
</evidence>
<reference evidence="5 6" key="1">
    <citation type="submission" date="2020-08" db="EMBL/GenBank/DDBJ databases">
        <title>Edaphobacter telluris sp. nov. and Acidobacterium dinghuensis sp. nov., two acidobacteria isolated from forest soil.</title>
        <authorList>
            <person name="Fu J."/>
            <person name="Qiu L."/>
        </authorList>
    </citation>
    <scope>NUCLEOTIDE SEQUENCE [LARGE SCALE GENOMIC DNA]</scope>
    <source>
        <strain evidence="5">4Y35</strain>
    </source>
</reference>
<evidence type="ECO:0000313" key="5">
    <source>
        <dbReference type="EMBL" id="QNI32766.1"/>
    </source>
</evidence>
<dbReference type="AlphaFoldDB" id="A0A7G8BJP6"/>
<name>A0A7G8BJP6_9BACT</name>
<dbReference type="InterPro" id="IPR025827">
    <property type="entry name" value="Zn_ribbon_recom_dom"/>
</dbReference>
<dbReference type="Pfam" id="PF07508">
    <property type="entry name" value="Recombinase"/>
    <property type="match status" value="1"/>
</dbReference>
<sequence>MIAALGLTTRKGRKLTKQTFARMMSNPIYAGWVVSGDIRVRGKHTALISDELFESVQERIDGKAVPHKRLNEDFPLRGSVLCASCKRPLTAGWAKGRTERYPRYWCWTKGCRAVGVSRDDLDRHFMSLLGRMEPTAELLADLPNRVATRWSERKGRIAAEAAQLAGKLAEQKTLNQMAIKARVKGEIEQEDFDTIKAEIAAETKQIEKQISDLDSENATMEQLMRQAEKEAIDLVAAWNKGNVNQRQELVKGFFPEGLVFSHKRGFFEPANTVINEMLMRWLLDQPNVGVPDGI</sequence>
<keyword evidence="6" id="KW-1185">Reference proteome</keyword>
<dbReference type="Pfam" id="PF13408">
    <property type="entry name" value="Zn_ribbon_recom"/>
    <property type="match status" value="1"/>
</dbReference>